<evidence type="ECO:0000256" key="12">
    <source>
        <dbReference type="ARBA" id="ARBA00023288"/>
    </source>
</evidence>
<evidence type="ECO:0000256" key="1">
    <source>
        <dbReference type="ARBA" id="ARBA00004141"/>
    </source>
</evidence>
<gene>
    <name evidence="17" type="ORF">DOTSEDRAFT_117662</name>
</gene>
<evidence type="ECO:0000256" key="10">
    <source>
        <dbReference type="ARBA" id="ARBA00023136"/>
    </source>
</evidence>
<comment type="similarity">
    <text evidence="4">Belongs to the RBT5 family.</text>
</comment>
<feature type="domain" description="CFEM" evidence="15">
    <location>
        <begin position="2"/>
        <end position="55"/>
    </location>
</feature>
<evidence type="ECO:0000256" key="9">
    <source>
        <dbReference type="ARBA" id="ARBA00022989"/>
    </source>
</evidence>
<dbReference type="InterPro" id="IPR008427">
    <property type="entry name" value="Extracellular_membr_CFEM_dom"/>
</dbReference>
<feature type="transmembrane region" description="Helical" evidence="14">
    <location>
        <begin position="266"/>
        <end position="288"/>
    </location>
</feature>
<evidence type="ECO:0000256" key="7">
    <source>
        <dbReference type="ARBA" id="ARBA00022692"/>
    </source>
</evidence>
<dbReference type="PANTHER" id="PTHR33048">
    <property type="entry name" value="PTH11-LIKE INTEGRAL MEMBRANE PROTEIN (AFU_ORTHOLOGUE AFUA_5G11245)"/>
    <property type="match status" value="1"/>
</dbReference>
<dbReference type="Pfam" id="PF20684">
    <property type="entry name" value="Fung_rhodopsin"/>
    <property type="match status" value="1"/>
</dbReference>
<evidence type="ECO:0000256" key="11">
    <source>
        <dbReference type="ARBA" id="ARBA00023157"/>
    </source>
</evidence>
<feature type="non-terminal residue" evidence="17">
    <location>
        <position position="336"/>
    </location>
</feature>
<keyword evidence="18" id="KW-1185">Reference proteome</keyword>
<sequence>QLCFAQVLPQYHVALDDIPGICPNQNLTSDVSACLSSNCTIPNQLLAERFAKDTCGAISRNRSREVRVVTWTFFAFAVVFVAARFVARPQRFKGSGYGTDDWTILACMALLVPFCAVIQAMTDNGLGADNYTLSANEITTMLEEFYVFEILYTCLIMLTKVSILQLYLRIWTEGAVSKWFRRTCWIAIIIHLCTLLAFALSFVWQCGPVSYSWTQWDGLHSGHCIGRAGHIYALGAVNIAYDVFVFMLPLHNFLKLNISWRRKTGVCLIFMAGLVVTICSIIRLQYLVKIGHSSNPTWEYYWSVIWSAIECNLSVMCTCMAAMAGLLQRLYACLTG</sequence>
<dbReference type="InterPro" id="IPR049326">
    <property type="entry name" value="Rhodopsin_dom_fungi"/>
</dbReference>
<evidence type="ECO:0000313" key="18">
    <source>
        <dbReference type="Proteomes" id="UP000016933"/>
    </source>
</evidence>
<keyword evidence="9 14" id="KW-1133">Transmembrane helix</keyword>
<feature type="transmembrane region" description="Helical" evidence="14">
    <location>
        <begin position="68"/>
        <end position="87"/>
    </location>
</feature>
<proteinExistence type="inferred from homology"/>
<keyword evidence="11" id="KW-1015">Disulfide bond</keyword>
<protein>
    <submittedName>
        <fullName evidence="17">Uncharacterized protein</fullName>
    </submittedName>
</protein>
<name>M2YIZ7_DOTSN</name>
<accession>M2YIZ7</accession>
<keyword evidence="5" id="KW-0964">Secreted</keyword>
<evidence type="ECO:0000259" key="15">
    <source>
        <dbReference type="Pfam" id="PF05730"/>
    </source>
</evidence>
<feature type="non-terminal residue" evidence="17">
    <location>
        <position position="1"/>
    </location>
</feature>
<comment type="similarity">
    <text evidence="13">Belongs to the SAT4 family.</text>
</comment>
<evidence type="ECO:0000256" key="14">
    <source>
        <dbReference type="SAM" id="Phobius"/>
    </source>
</evidence>
<keyword evidence="7 14" id="KW-0812">Transmembrane</keyword>
<dbReference type="OrthoDB" id="3626004at2759"/>
<dbReference type="Pfam" id="PF05730">
    <property type="entry name" value="CFEM"/>
    <property type="match status" value="1"/>
</dbReference>
<evidence type="ECO:0000256" key="5">
    <source>
        <dbReference type="ARBA" id="ARBA00022525"/>
    </source>
</evidence>
<feature type="domain" description="Rhodopsin" evidence="16">
    <location>
        <begin position="84"/>
        <end position="329"/>
    </location>
</feature>
<keyword evidence="6" id="KW-0336">GPI-anchor</keyword>
<comment type="subcellular location">
    <subcellularLocation>
        <location evidence="2">Membrane</location>
        <topology evidence="2">Lipid-anchor</topology>
        <topology evidence="2">GPI-anchor</topology>
    </subcellularLocation>
    <subcellularLocation>
        <location evidence="1">Membrane</location>
        <topology evidence="1">Multi-pass membrane protein</topology>
    </subcellularLocation>
    <subcellularLocation>
        <location evidence="3">Secreted</location>
    </subcellularLocation>
</comment>
<dbReference type="PANTHER" id="PTHR33048:SF143">
    <property type="entry name" value="EXTRACELLULAR MEMBRANE PROTEIN CFEM DOMAIN-CONTAINING PROTEIN-RELATED"/>
    <property type="match status" value="1"/>
</dbReference>
<dbReference type="Proteomes" id="UP000016933">
    <property type="component" value="Unassembled WGS sequence"/>
</dbReference>
<evidence type="ECO:0000256" key="3">
    <source>
        <dbReference type="ARBA" id="ARBA00004613"/>
    </source>
</evidence>
<evidence type="ECO:0000256" key="6">
    <source>
        <dbReference type="ARBA" id="ARBA00022622"/>
    </source>
</evidence>
<keyword evidence="10 14" id="KW-0472">Membrane</keyword>
<keyword evidence="6" id="KW-0325">Glycoprotein</keyword>
<dbReference type="OMA" id="DWTILAC"/>
<reference evidence="18" key="1">
    <citation type="journal article" date="2012" name="PLoS Genet.">
        <title>The genomes of the fungal plant pathogens Cladosporium fulvum and Dothistroma septosporum reveal adaptation to different hosts and lifestyles but also signatures of common ancestry.</title>
        <authorList>
            <person name="de Wit P.J.G.M."/>
            <person name="van der Burgt A."/>
            <person name="Oekmen B."/>
            <person name="Stergiopoulos I."/>
            <person name="Abd-Elsalam K.A."/>
            <person name="Aerts A.L."/>
            <person name="Bahkali A.H."/>
            <person name="Beenen H.G."/>
            <person name="Chettri P."/>
            <person name="Cox M.P."/>
            <person name="Datema E."/>
            <person name="de Vries R.P."/>
            <person name="Dhillon B."/>
            <person name="Ganley A.R."/>
            <person name="Griffiths S.A."/>
            <person name="Guo Y."/>
            <person name="Hamelin R.C."/>
            <person name="Henrissat B."/>
            <person name="Kabir M.S."/>
            <person name="Jashni M.K."/>
            <person name="Kema G."/>
            <person name="Klaubauf S."/>
            <person name="Lapidus A."/>
            <person name="Levasseur A."/>
            <person name="Lindquist E."/>
            <person name="Mehrabi R."/>
            <person name="Ohm R.A."/>
            <person name="Owen T.J."/>
            <person name="Salamov A."/>
            <person name="Schwelm A."/>
            <person name="Schijlen E."/>
            <person name="Sun H."/>
            <person name="van den Burg H.A."/>
            <person name="van Ham R.C.H.J."/>
            <person name="Zhang S."/>
            <person name="Goodwin S.B."/>
            <person name="Grigoriev I.V."/>
            <person name="Collemare J."/>
            <person name="Bradshaw R.E."/>
        </authorList>
    </citation>
    <scope>NUCLEOTIDE SEQUENCE [LARGE SCALE GENOMIC DNA]</scope>
    <source>
        <strain evidence="18">NZE10 / CBS 128990</strain>
    </source>
</reference>
<dbReference type="eggNOG" id="ENOG502SKG6">
    <property type="taxonomic scope" value="Eukaryota"/>
</dbReference>
<dbReference type="InterPro" id="IPR052337">
    <property type="entry name" value="SAT4-like"/>
</dbReference>
<evidence type="ECO:0000256" key="4">
    <source>
        <dbReference type="ARBA" id="ARBA00010031"/>
    </source>
</evidence>
<evidence type="ECO:0000256" key="8">
    <source>
        <dbReference type="ARBA" id="ARBA00022729"/>
    </source>
</evidence>
<dbReference type="AlphaFoldDB" id="M2YIZ7"/>
<feature type="transmembrane region" description="Helical" evidence="14">
    <location>
        <begin position="231"/>
        <end position="254"/>
    </location>
</feature>
<organism evidence="17 18">
    <name type="scientific">Dothistroma septosporum (strain NZE10 / CBS 128990)</name>
    <name type="common">Red band needle blight fungus</name>
    <name type="synonym">Mycosphaerella pini</name>
    <dbReference type="NCBI Taxonomy" id="675120"/>
    <lineage>
        <taxon>Eukaryota</taxon>
        <taxon>Fungi</taxon>
        <taxon>Dikarya</taxon>
        <taxon>Ascomycota</taxon>
        <taxon>Pezizomycotina</taxon>
        <taxon>Dothideomycetes</taxon>
        <taxon>Dothideomycetidae</taxon>
        <taxon>Mycosphaerellales</taxon>
        <taxon>Mycosphaerellaceae</taxon>
        <taxon>Dothistroma</taxon>
    </lineage>
</organism>
<evidence type="ECO:0000256" key="13">
    <source>
        <dbReference type="ARBA" id="ARBA00038359"/>
    </source>
</evidence>
<dbReference type="EMBL" id="KB446546">
    <property type="protein sequence ID" value="EME38910.1"/>
    <property type="molecule type" value="Genomic_DNA"/>
</dbReference>
<keyword evidence="8" id="KW-0732">Signal</keyword>
<evidence type="ECO:0000256" key="2">
    <source>
        <dbReference type="ARBA" id="ARBA00004589"/>
    </source>
</evidence>
<dbReference type="HOGENOM" id="CLU_028200_6_4_1"/>
<reference evidence="17 18" key="2">
    <citation type="journal article" date="2012" name="PLoS Pathog.">
        <title>Diverse lifestyles and strategies of plant pathogenesis encoded in the genomes of eighteen Dothideomycetes fungi.</title>
        <authorList>
            <person name="Ohm R.A."/>
            <person name="Feau N."/>
            <person name="Henrissat B."/>
            <person name="Schoch C.L."/>
            <person name="Horwitz B.A."/>
            <person name="Barry K.W."/>
            <person name="Condon B.J."/>
            <person name="Copeland A.C."/>
            <person name="Dhillon B."/>
            <person name="Glaser F."/>
            <person name="Hesse C.N."/>
            <person name="Kosti I."/>
            <person name="LaButti K."/>
            <person name="Lindquist E.A."/>
            <person name="Lucas S."/>
            <person name="Salamov A.A."/>
            <person name="Bradshaw R.E."/>
            <person name="Ciuffetti L."/>
            <person name="Hamelin R.C."/>
            <person name="Kema G.H.J."/>
            <person name="Lawrence C."/>
            <person name="Scott J.A."/>
            <person name="Spatafora J.W."/>
            <person name="Turgeon B.G."/>
            <person name="de Wit P.J.G.M."/>
            <person name="Zhong S."/>
            <person name="Goodwin S.B."/>
            <person name="Grigoriev I.V."/>
        </authorList>
    </citation>
    <scope>NUCLEOTIDE SEQUENCE [LARGE SCALE GENOMIC DNA]</scope>
    <source>
        <strain evidence="18">NZE10 / CBS 128990</strain>
    </source>
</reference>
<dbReference type="GO" id="GO:0098552">
    <property type="term" value="C:side of membrane"/>
    <property type="evidence" value="ECO:0007669"/>
    <property type="project" value="UniProtKB-KW"/>
</dbReference>
<keyword evidence="12" id="KW-0449">Lipoprotein</keyword>
<feature type="transmembrane region" description="Helical" evidence="14">
    <location>
        <begin position="300"/>
        <end position="327"/>
    </location>
</feature>
<feature type="transmembrane region" description="Helical" evidence="14">
    <location>
        <begin position="99"/>
        <end position="121"/>
    </location>
</feature>
<evidence type="ECO:0000313" key="17">
    <source>
        <dbReference type="EMBL" id="EME38910.1"/>
    </source>
</evidence>
<feature type="transmembrane region" description="Helical" evidence="14">
    <location>
        <begin position="183"/>
        <end position="204"/>
    </location>
</feature>
<dbReference type="GO" id="GO:0005576">
    <property type="term" value="C:extracellular region"/>
    <property type="evidence" value="ECO:0007669"/>
    <property type="project" value="UniProtKB-SubCell"/>
</dbReference>
<evidence type="ECO:0000259" key="16">
    <source>
        <dbReference type="Pfam" id="PF20684"/>
    </source>
</evidence>